<evidence type="ECO:0000256" key="7">
    <source>
        <dbReference type="ARBA" id="ARBA00022989"/>
    </source>
</evidence>
<reference evidence="12" key="1">
    <citation type="submission" date="2019-11" db="EMBL/GenBank/DDBJ databases">
        <authorList>
            <person name="Feng L."/>
        </authorList>
    </citation>
    <scope>NUCLEOTIDE SEQUENCE</scope>
    <source>
        <strain evidence="12">AvaginalisLFYP127</strain>
    </source>
</reference>
<comment type="subcellular location">
    <subcellularLocation>
        <location evidence="1">Cell membrane</location>
        <topology evidence="1">Single-pass membrane protein</topology>
    </subcellularLocation>
</comment>
<dbReference type="SMART" id="SM01323">
    <property type="entry name" value="YajC"/>
    <property type="match status" value="1"/>
</dbReference>
<dbReference type="Pfam" id="PF02699">
    <property type="entry name" value="YajC"/>
    <property type="match status" value="1"/>
</dbReference>
<dbReference type="InterPro" id="IPR003849">
    <property type="entry name" value="Preprotein_translocase_YajC"/>
</dbReference>
<dbReference type="GO" id="GO:0005886">
    <property type="term" value="C:plasma membrane"/>
    <property type="evidence" value="ECO:0007669"/>
    <property type="project" value="UniProtKB-SubCell"/>
</dbReference>
<evidence type="ECO:0000256" key="1">
    <source>
        <dbReference type="ARBA" id="ARBA00004162"/>
    </source>
</evidence>
<accession>A0A6N2TFS6</accession>
<dbReference type="Proteomes" id="UP000595276">
    <property type="component" value="Chromosome"/>
</dbReference>
<evidence type="ECO:0000256" key="3">
    <source>
        <dbReference type="ARBA" id="ARBA00022448"/>
    </source>
</evidence>
<evidence type="ECO:0000256" key="4">
    <source>
        <dbReference type="ARBA" id="ARBA00022475"/>
    </source>
</evidence>
<dbReference type="AlphaFoldDB" id="A0A6N2TFS6"/>
<name>A0A6N2TFS6_9FIRM</name>
<keyword evidence="7 10" id="KW-1133">Transmembrane helix</keyword>
<dbReference type="PANTHER" id="PTHR33909:SF1">
    <property type="entry name" value="SEC TRANSLOCON ACCESSORY COMPLEX SUBUNIT YAJC"/>
    <property type="match status" value="1"/>
</dbReference>
<dbReference type="EMBL" id="CACRSW010000026">
    <property type="protein sequence ID" value="VYT04550.1"/>
    <property type="molecule type" value="Genomic_DNA"/>
</dbReference>
<feature type="transmembrane region" description="Helical" evidence="10">
    <location>
        <begin position="6"/>
        <end position="26"/>
    </location>
</feature>
<dbReference type="PANTHER" id="PTHR33909">
    <property type="entry name" value="SEC TRANSLOCON ACCESSORY COMPLEX SUBUNIT YAJC"/>
    <property type="match status" value="1"/>
</dbReference>
<reference evidence="11 13" key="2">
    <citation type="submission" date="2020-12" db="EMBL/GenBank/DDBJ databases">
        <title>FDA dAtabase for Regulatory Grade micrObial Sequences (FDA-ARGOS): Supporting development and validation of Infectious Disease Dx tests.</title>
        <authorList>
            <person name="Sproer C."/>
            <person name="Gronow S."/>
            <person name="Severitt S."/>
            <person name="Schroder I."/>
            <person name="Tallon L."/>
            <person name="Sadzewicz L."/>
            <person name="Zhao X."/>
            <person name="Boylan J."/>
            <person name="Ott S."/>
            <person name="Bowen H."/>
            <person name="Vavikolanu K."/>
            <person name="Mehta A."/>
            <person name="Aluvathingal J."/>
            <person name="Nadendla S."/>
            <person name="Lowell S."/>
            <person name="Myers T."/>
            <person name="Yan Y."/>
            <person name="Sichtig H."/>
        </authorList>
    </citation>
    <scope>NUCLEOTIDE SEQUENCE [LARGE SCALE GENOMIC DNA]</scope>
    <source>
        <strain evidence="11 13">FDAARGOS_988</strain>
    </source>
</reference>
<evidence type="ECO:0000313" key="12">
    <source>
        <dbReference type="EMBL" id="VYT04550.1"/>
    </source>
</evidence>
<evidence type="ECO:0000256" key="10">
    <source>
        <dbReference type="SAM" id="Phobius"/>
    </source>
</evidence>
<evidence type="ECO:0000256" key="6">
    <source>
        <dbReference type="ARBA" id="ARBA00022927"/>
    </source>
</evidence>
<evidence type="ECO:0000256" key="8">
    <source>
        <dbReference type="ARBA" id="ARBA00023010"/>
    </source>
</evidence>
<dbReference type="GO" id="GO:0015031">
    <property type="term" value="P:protein transport"/>
    <property type="evidence" value="ECO:0007669"/>
    <property type="project" value="UniProtKB-KW"/>
</dbReference>
<keyword evidence="3" id="KW-0813">Transport</keyword>
<sequence length="91" mass="10420">MLGEIARTSLVLLIFIAIFVLISQILSHRNLKKKKKYFESLHKNLKPGKEVMLTDGIYGKIVSLKEDYAIIKIAKDVEIKVSRYSISEILN</sequence>
<keyword evidence="5 10" id="KW-0812">Transmembrane</keyword>
<protein>
    <submittedName>
        <fullName evidence="12">Preprotein translocase subunit YajC</fullName>
    </submittedName>
</protein>
<dbReference type="EMBL" id="CP066014">
    <property type="protein sequence ID" value="QQB61823.1"/>
    <property type="molecule type" value="Genomic_DNA"/>
</dbReference>
<evidence type="ECO:0000313" key="11">
    <source>
        <dbReference type="EMBL" id="QQB61823.1"/>
    </source>
</evidence>
<comment type="similarity">
    <text evidence="2">Belongs to the YajC family.</text>
</comment>
<keyword evidence="6" id="KW-0653">Protein transport</keyword>
<keyword evidence="8" id="KW-0811">Translocation</keyword>
<organism evidence="12">
    <name type="scientific">Anaerococcus vaginalis</name>
    <dbReference type="NCBI Taxonomy" id="33037"/>
    <lineage>
        <taxon>Bacteria</taxon>
        <taxon>Bacillati</taxon>
        <taxon>Bacillota</taxon>
        <taxon>Tissierellia</taxon>
        <taxon>Tissierellales</taxon>
        <taxon>Peptoniphilaceae</taxon>
        <taxon>Anaerococcus</taxon>
    </lineage>
</organism>
<dbReference type="KEGG" id="avg:I6H45_08470"/>
<evidence type="ECO:0000313" key="13">
    <source>
        <dbReference type="Proteomes" id="UP000595276"/>
    </source>
</evidence>
<dbReference type="RefSeq" id="WP_004839537.1">
    <property type="nucleotide sequence ID" value="NZ_CACRSW010000026.1"/>
</dbReference>
<evidence type="ECO:0000256" key="5">
    <source>
        <dbReference type="ARBA" id="ARBA00022692"/>
    </source>
</evidence>
<evidence type="ECO:0000256" key="9">
    <source>
        <dbReference type="ARBA" id="ARBA00023136"/>
    </source>
</evidence>
<dbReference type="NCBIfam" id="TIGR00739">
    <property type="entry name" value="yajC"/>
    <property type="match status" value="1"/>
</dbReference>
<proteinExistence type="inferred from homology"/>
<evidence type="ECO:0000256" key="2">
    <source>
        <dbReference type="ARBA" id="ARBA00006742"/>
    </source>
</evidence>
<keyword evidence="9 10" id="KW-0472">Membrane</keyword>
<gene>
    <name evidence="11" type="primary">yajC</name>
    <name evidence="12" type="ORF">AVLFYP127_00625</name>
    <name evidence="11" type="ORF">I6H45_08470</name>
</gene>
<keyword evidence="4" id="KW-1003">Cell membrane</keyword>
<dbReference type="GeneID" id="79022772"/>